<dbReference type="AlphaFoldDB" id="L2GRE0"/>
<gene>
    <name evidence="1" type="ORF">VCUG_02659</name>
</gene>
<evidence type="ECO:0000313" key="2">
    <source>
        <dbReference type="Proteomes" id="UP000011081"/>
    </source>
</evidence>
<keyword evidence="2" id="KW-1185">Reference proteome</keyword>
<organism evidence="1 2">
    <name type="scientific">Vavraia culicis (isolate floridensis)</name>
    <name type="common">Microsporidian parasite</name>
    <dbReference type="NCBI Taxonomy" id="948595"/>
    <lineage>
        <taxon>Eukaryota</taxon>
        <taxon>Fungi</taxon>
        <taxon>Fungi incertae sedis</taxon>
        <taxon>Microsporidia</taxon>
        <taxon>Pleistophoridae</taxon>
        <taxon>Vavraia</taxon>
    </lineage>
</organism>
<dbReference type="InParanoid" id="L2GRE0"/>
<dbReference type="Proteomes" id="UP000011081">
    <property type="component" value="Unassembled WGS sequence"/>
</dbReference>
<accession>L2GRE0</accession>
<reference evidence="2" key="1">
    <citation type="submission" date="2011-03" db="EMBL/GenBank/DDBJ databases">
        <title>The genome sequence of Vavraia culicis strain floridensis.</title>
        <authorList>
            <consortium name="The Broad Institute Genome Sequencing Platform"/>
            <person name="Cuomo C."/>
            <person name="Becnel J."/>
            <person name="Sanscrainte N."/>
            <person name="Young S.K."/>
            <person name="Zeng Q."/>
            <person name="Gargeya S."/>
            <person name="Fitzgerald M."/>
            <person name="Haas B."/>
            <person name="Abouelleil A."/>
            <person name="Alvarado L."/>
            <person name="Arachchi H.M."/>
            <person name="Berlin A."/>
            <person name="Chapman S.B."/>
            <person name="Gearin G."/>
            <person name="Goldberg J."/>
            <person name="Griggs A."/>
            <person name="Gujja S."/>
            <person name="Hansen M."/>
            <person name="Heiman D."/>
            <person name="Howarth C."/>
            <person name="Larimer J."/>
            <person name="Lui A."/>
            <person name="MacDonald P.J.P."/>
            <person name="McCowen C."/>
            <person name="Montmayeur A."/>
            <person name="Murphy C."/>
            <person name="Neiman D."/>
            <person name="Pearson M."/>
            <person name="Priest M."/>
            <person name="Roberts A."/>
            <person name="Saif S."/>
            <person name="Shea T."/>
            <person name="Sisk P."/>
            <person name="Stolte C."/>
            <person name="Sykes S."/>
            <person name="Wortman J."/>
            <person name="Nusbaum C."/>
            <person name="Birren B."/>
        </authorList>
    </citation>
    <scope>NUCLEOTIDE SEQUENCE [LARGE SCALE GENOMIC DNA]</scope>
    <source>
        <strain evidence="2">floridensis</strain>
    </source>
</reference>
<dbReference type="GeneID" id="19880517"/>
<sequence length="137" mass="15335">MKMLHSLALKTDAYVSQVKKVQEVLCTVLSCDEDLIEKVDKSIEALKERPDLQGAFMDQNKEEKLNIKTVKLFVAELDCVCTRIKECMIMEHSTLLKSMPKDGSKEEISVEGGAMMLEVSGTEGENTYLSLSNPMND</sequence>
<name>L2GRE0_VAVCU</name>
<proteinExistence type="predicted"/>
<protein>
    <submittedName>
        <fullName evidence="1">Uncharacterized protein</fullName>
    </submittedName>
</protein>
<dbReference type="RefSeq" id="XP_008075666.1">
    <property type="nucleotide sequence ID" value="XM_008077475.1"/>
</dbReference>
<dbReference type="HOGENOM" id="CLU_1866659_0_0_1"/>
<dbReference type="VEuPathDB" id="MicrosporidiaDB:VCUG_02659"/>
<dbReference type="EMBL" id="GL877508">
    <property type="protein sequence ID" value="ELA45853.1"/>
    <property type="molecule type" value="Genomic_DNA"/>
</dbReference>
<evidence type="ECO:0000313" key="1">
    <source>
        <dbReference type="EMBL" id="ELA45853.1"/>
    </source>
</evidence>